<sequence>MADIVGTLDSDYLNGTSPTGDVLVGRGGNDYIAAHPGTGSSTLDGGEGNDTLIGGAGDDILLGGDGDDRLIGRAGADILVGGAGIDTADYSGSVAPQDGVTVDLSNGTGTGGDAEGDFLSGIENIVGTNAADVLIGDDNANVISVGDGLYGAVDTVFAGGGDDIVIIGEGSAIADGGEGFDQVVISFADETQGVTFSFADGATANGSTFTNFESMDVSGSRFSDTFYGDAGSDTVYAAGGNDILYGGDGRDYLRGEAGNDSLYGGNGHDSLRGGSGDDRLEGGWGNDFLVGGSGSDTFVFDDLNASRDRIIDFEAGDDGDKIELSLYRQSETGIHSFDDFLDHLTQTDQGLYLDLSGHGDWAIGVIIEGVNIADLTSDNLVLADDPFA</sequence>
<dbReference type="InterPro" id="IPR001343">
    <property type="entry name" value="Hemolysn_Ca-bd"/>
</dbReference>
<accession>A0A917CES0</accession>
<proteinExistence type="predicted"/>
<gene>
    <name evidence="3" type="ORF">GCM10007301_53140</name>
</gene>
<dbReference type="InterPro" id="IPR050557">
    <property type="entry name" value="RTX_toxin/Mannuronan_C5-epim"/>
</dbReference>
<dbReference type="SUPFAM" id="SSF51120">
    <property type="entry name" value="beta-Roll"/>
    <property type="match status" value="2"/>
</dbReference>
<comment type="caution">
    <text evidence="3">The sequence shown here is derived from an EMBL/GenBank/DDBJ whole genome shotgun (WGS) entry which is preliminary data.</text>
</comment>
<reference evidence="3" key="1">
    <citation type="journal article" date="2014" name="Int. J. Syst. Evol. Microbiol.">
        <title>Complete genome sequence of Corynebacterium casei LMG S-19264T (=DSM 44701T), isolated from a smear-ripened cheese.</title>
        <authorList>
            <consortium name="US DOE Joint Genome Institute (JGI-PGF)"/>
            <person name="Walter F."/>
            <person name="Albersmeier A."/>
            <person name="Kalinowski J."/>
            <person name="Ruckert C."/>
        </authorList>
    </citation>
    <scope>NUCLEOTIDE SEQUENCE</scope>
    <source>
        <strain evidence="3">CCM 7897</strain>
    </source>
</reference>
<reference evidence="3" key="2">
    <citation type="submission" date="2020-09" db="EMBL/GenBank/DDBJ databases">
        <authorList>
            <person name="Sun Q."/>
            <person name="Sedlacek I."/>
        </authorList>
    </citation>
    <scope>NUCLEOTIDE SEQUENCE</scope>
    <source>
        <strain evidence="3">CCM 7897</strain>
    </source>
</reference>
<dbReference type="InterPro" id="IPR018511">
    <property type="entry name" value="Hemolysin-typ_Ca-bd_CS"/>
</dbReference>
<dbReference type="Proteomes" id="UP000606044">
    <property type="component" value="Unassembled WGS sequence"/>
</dbReference>
<name>A0A917CES0_9HYPH</name>
<dbReference type="Pfam" id="PF00353">
    <property type="entry name" value="HemolysinCabind"/>
    <property type="match status" value="6"/>
</dbReference>
<dbReference type="GO" id="GO:0005576">
    <property type="term" value="C:extracellular region"/>
    <property type="evidence" value="ECO:0007669"/>
    <property type="project" value="UniProtKB-SubCell"/>
</dbReference>
<dbReference type="PANTHER" id="PTHR38340">
    <property type="entry name" value="S-LAYER PROTEIN"/>
    <property type="match status" value="1"/>
</dbReference>
<dbReference type="PROSITE" id="PS00330">
    <property type="entry name" value="HEMOLYSIN_CALCIUM"/>
    <property type="match status" value="5"/>
</dbReference>
<dbReference type="EMBL" id="BMCT01000011">
    <property type="protein sequence ID" value="GGF86621.1"/>
    <property type="molecule type" value="Genomic_DNA"/>
</dbReference>
<evidence type="ECO:0000256" key="1">
    <source>
        <dbReference type="ARBA" id="ARBA00004613"/>
    </source>
</evidence>
<dbReference type="RefSeq" id="WP_188583892.1">
    <property type="nucleotide sequence ID" value="NZ_BMCT01000011.1"/>
</dbReference>
<evidence type="ECO:0000313" key="4">
    <source>
        <dbReference type="Proteomes" id="UP000606044"/>
    </source>
</evidence>
<keyword evidence="2" id="KW-0964">Secreted</keyword>
<dbReference type="AlphaFoldDB" id="A0A917CES0"/>
<dbReference type="GO" id="GO:0005509">
    <property type="term" value="F:calcium ion binding"/>
    <property type="evidence" value="ECO:0007669"/>
    <property type="project" value="InterPro"/>
</dbReference>
<evidence type="ECO:0008006" key="5">
    <source>
        <dbReference type="Google" id="ProtNLM"/>
    </source>
</evidence>
<comment type="subcellular location">
    <subcellularLocation>
        <location evidence="1">Secreted</location>
    </subcellularLocation>
</comment>
<keyword evidence="4" id="KW-1185">Reference proteome</keyword>
<dbReference type="InterPro" id="IPR011049">
    <property type="entry name" value="Serralysin-like_metalloprot_C"/>
</dbReference>
<evidence type="ECO:0000256" key="2">
    <source>
        <dbReference type="ARBA" id="ARBA00022525"/>
    </source>
</evidence>
<dbReference type="Gene3D" id="2.150.10.10">
    <property type="entry name" value="Serralysin-like metalloprotease, C-terminal"/>
    <property type="match status" value="3"/>
</dbReference>
<evidence type="ECO:0000313" key="3">
    <source>
        <dbReference type="EMBL" id="GGF86621.1"/>
    </source>
</evidence>
<protein>
    <recommendedName>
        <fullName evidence="5">Calcium-binding protein</fullName>
    </recommendedName>
</protein>
<dbReference type="PANTHER" id="PTHR38340:SF1">
    <property type="entry name" value="S-LAYER PROTEIN"/>
    <property type="match status" value="1"/>
</dbReference>
<organism evidence="3 4">
    <name type="scientific">Azorhizobium oxalatiphilum</name>
    <dbReference type="NCBI Taxonomy" id="980631"/>
    <lineage>
        <taxon>Bacteria</taxon>
        <taxon>Pseudomonadati</taxon>
        <taxon>Pseudomonadota</taxon>
        <taxon>Alphaproteobacteria</taxon>
        <taxon>Hyphomicrobiales</taxon>
        <taxon>Xanthobacteraceae</taxon>
        <taxon>Azorhizobium</taxon>
    </lineage>
</organism>
<dbReference type="PRINTS" id="PR00313">
    <property type="entry name" value="CABNDNGRPT"/>
</dbReference>